<dbReference type="Gene3D" id="1.20.1260.20">
    <property type="entry name" value="PPE superfamily"/>
    <property type="match status" value="1"/>
</dbReference>
<feature type="compositionally biased region" description="Low complexity" evidence="1">
    <location>
        <begin position="299"/>
        <end position="365"/>
    </location>
</feature>
<evidence type="ECO:0000256" key="1">
    <source>
        <dbReference type="SAM" id="MobiDB-lite"/>
    </source>
</evidence>
<dbReference type="EMBL" id="FNFB01000006">
    <property type="protein sequence ID" value="SDK24104.1"/>
    <property type="molecule type" value="Genomic_DNA"/>
</dbReference>
<feature type="compositionally biased region" description="Polar residues" evidence="1">
    <location>
        <begin position="451"/>
        <end position="462"/>
    </location>
</feature>
<gene>
    <name evidence="2" type="ORF">SAMN05421874_10699</name>
</gene>
<feature type="region of interest" description="Disordered" evidence="1">
    <location>
        <begin position="201"/>
        <end position="462"/>
    </location>
</feature>
<dbReference type="AlphaFoldDB" id="A0A1G9AB88"/>
<reference evidence="2 3" key="1">
    <citation type="submission" date="2016-10" db="EMBL/GenBank/DDBJ databases">
        <authorList>
            <person name="de Groot N.N."/>
        </authorList>
    </citation>
    <scope>NUCLEOTIDE SEQUENCE [LARGE SCALE GENOMIC DNA]</scope>
    <source>
        <strain evidence="2 3">CGMCC 4.5681</strain>
    </source>
</reference>
<sequence length="462" mass="46322">MGDQWQPIRVYSYLGDPKPGFGVTRQRVVDYLNGADPDSVEQAGHSYVEAAKLIRGRDGIQGALMKAAEELSEVWRGEGATEALKALRLLHASAGALGDAMDSTGEPMTRYAEAIRRYRSSVPAPSGGAKNTDGGGTTPPVIGQDTGSWGTGGTAAVLADDAARGHLERLNNEIAVLNSQIADGLAFKLPDIQPLDVDTVRADRLDPGSGTNTPTGTTAYWNGGGSSGGDGSGQAGAGGTGIGGAAGSGGGSGAPNSPGGPQDPSQDSPQDQGPGQGQGQDGDAGQGQGQDGNAGPGGQNPAQPGADAAPQGPGDQQDVPPVIGDTSTQLADAAPPTAQPQTTTPQTATTLTPQPTSQPTTHPTTGNVYATPNVHTPPGQFSTTPSPYTPNSGTWYGSGGAATTAGPAVLRGGAPTPGGGVMAYPPGMSAAHDEGQEHTREIYDPEGDFWSTPQSTSPHRIG</sequence>
<feature type="compositionally biased region" description="Gly residues" evidence="1">
    <location>
        <begin position="222"/>
        <end position="253"/>
    </location>
</feature>
<organism evidence="2 3">
    <name type="scientific">Nonomuraea maritima</name>
    <dbReference type="NCBI Taxonomy" id="683260"/>
    <lineage>
        <taxon>Bacteria</taxon>
        <taxon>Bacillati</taxon>
        <taxon>Actinomycetota</taxon>
        <taxon>Actinomycetes</taxon>
        <taxon>Streptosporangiales</taxon>
        <taxon>Streptosporangiaceae</taxon>
        <taxon>Nonomuraea</taxon>
    </lineage>
</organism>
<feature type="compositionally biased region" description="Low complexity" evidence="1">
    <location>
        <begin position="254"/>
        <end position="273"/>
    </location>
</feature>
<feature type="compositionally biased region" description="Gly residues" evidence="1">
    <location>
        <begin position="274"/>
        <end position="298"/>
    </location>
</feature>
<accession>A0A1G9AB88</accession>
<feature type="compositionally biased region" description="Low complexity" evidence="1">
    <location>
        <begin position="207"/>
        <end position="218"/>
    </location>
</feature>
<proteinExistence type="predicted"/>
<feature type="compositionally biased region" description="Basic and acidic residues" evidence="1">
    <location>
        <begin position="431"/>
        <end position="443"/>
    </location>
</feature>
<evidence type="ECO:0008006" key="4">
    <source>
        <dbReference type="Google" id="ProtNLM"/>
    </source>
</evidence>
<protein>
    <recommendedName>
        <fullName evidence="4">PPE family protein</fullName>
    </recommendedName>
</protein>
<evidence type="ECO:0000313" key="3">
    <source>
        <dbReference type="Proteomes" id="UP000198683"/>
    </source>
</evidence>
<feature type="region of interest" description="Disordered" evidence="1">
    <location>
        <begin position="120"/>
        <end position="149"/>
    </location>
</feature>
<dbReference type="InterPro" id="IPR038332">
    <property type="entry name" value="PPE_sf"/>
</dbReference>
<dbReference type="STRING" id="683260.SAMN05421874_10699"/>
<keyword evidence="3" id="KW-1185">Reference proteome</keyword>
<dbReference type="Proteomes" id="UP000198683">
    <property type="component" value="Unassembled WGS sequence"/>
</dbReference>
<feature type="compositionally biased region" description="Polar residues" evidence="1">
    <location>
        <begin position="366"/>
        <end position="392"/>
    </location>
</feature>
<name>A0A1G9AB88_9ACTN</name>
<evidence type="ECO:0000313" key="2">
    <source>
        <dbReference type="EMBL" id="SDK24104.1"/>
    </source>
</evidence>